<keyword evidence="5" id="KW-1185">Reference proteome</keyword>
<dbReference type="PANTHER" id="PTHR43745">
    <property type="entry name" value="NITROREDUCTASE MJ1384-RELATED"/>
    <property type="match status" value="1"/>
</dbReference>
<feature type="compositionally biased region" description="Basic and acidic residues" evidence="1">
    <location>
        <begin position="100"/>
        <end position="126"/>
    </location>
</feature>
<dbReference type="InterPro" id="IPR000415">
    <property type="entry name" value="Nitroreductase-like"/>
</dbReference>
<dbReference type="InterPro" id="IPR023809">
    <property type="entry name" value="Thiopep_bacteriocin_synth_dom"/>
</dbReference>
<dbReference type="Gene3D" id="3.40.109.10">
    <property type="entry name" value="NADH Oxidase"/>
    <property type="match status" value="1"/>
</dbReference>
<gene>
    <name evidence="4" type="ORF">RM555_11230</name>
</gene>
<sequence>MARWSALHVHLHAGPECTETVLREHIVPTTTDLLARGEISSWFFVRYWEGGPHLRWRVADATPETVRRMRAGLVEAVAALPPPARELRPADWYAQFGVHTSDRSGDTDGTDGTDRPAENDRPDRTGVAHGAGDGPELGWHPHGTVVEQPYRPEVDRYGGPDAIGAAEELFAASSRVAAALLGAPPARRRSTAVDLLFGFLTASGLTGHEAVRFLRGYANGWTLVPEANGRDLGPALIAAERDFHADASGYPARQRLIADIVTRGRGAATSVNYWADEVAAYVERLRALDGQGRLHGTVPGILASQLHMLHNRLGLSIPAECHLAWLASLAYGAPAATPDFHADGTDAPDRAYHEASKFARTRWPSQRPRTVEPAPGRPLPADAVTLALPEPTPGALADTTLATVLLDRRTRYDFGRAETGVADLGRLLRYAAGDTAPAVNGQRRLAYPTPGALATTRLLVLPRRIASVRAALYEYLPERHALRRVAPDPGTDRLSRVAPQFAPTGPDIVPGADGLDVETVPLWLFVVADLRRARARYGLRGYRFSAMETGHLAQNLLLAATALGLSAAPLGGFFDDELNHLLLLDGLDASVFYALALG</sequence>
<dbReference type="SUPFAM" id="SSF55469">
    <property type="entry name" value="FMN-dependent nitroreductase-like"/>
    <property type="match status" value="1"/>
</dbReference>
<accession>A0ABU2WUF3</accession>
<dbReference type="Pfam" id="PF00881">
    <property type="entry name" value="Nitroreductase"/>
    <property type="match status" value="1"/>
</dbReference>
<evidence type="ECO:0000256" key="1">
    <source>
        <dbReference type="SAM" id="MobiDB-lite"/>
    </source>
</evidence>
<proteinExistence type="predicted"/>
<dbReference type="NCBIfam" id="TIGR03891">
    <property type="entry name" value="thiopep_ocin"/>
    <property type="match status" value="1"/>
</dbReference>
<name>A0ABU2WUF3_9ACTN</name>
<evidence type="ECO:0000259" key="2">
    <source>
        <dbReference type="Pfam" id="PF00881"/>
    </source>
</evidence>
<dbReference type="RefSeq" id="WP_311411681.1">
    <property type="nucleotide sequence ID" value="NZ_JAVRFL010000011.1"/>
</dbReference>
<evidence type="ECO:0000313" key="4">
    <source>
        <dbReference type="EMBL" id="MDT0529560.1"/>
    </source>
</evidence>
<reference evidence="4" key="1">
    <citation type="submission" date="2023-09" db="EMBL/GenBank/DDBJ databases">
        <title>30 novel species of actinomycetes from the DSMZ collection.</title>
        <authorList>
            <person name="Nouioui I."/>
        </authorList>
    </citation>
    <scope>NUCLEOTIDE SEQUENCE</scope>
    <source>
        <strain evidence="4">DSM 115977</strain>
    </source>
</reference>
<protein>
    <submittedName>
        <fullName evidence="4">Thiopeptide-type bacteriocin biosynthesis protein</fullName>
    </submittedName>
</protein>
<feature type="region of interest" description="Disordered" evidence="1">
    <location>
        <begin position="98"/>
        <end position="141"/>
    </location>
</feature>
<dbReference type="Proteomes" id="UP001180973">
    <property type="component" value="Unassembled WGS sequence"/>
</dbReference>
<evidence type="ECO:0000313" key="5">
    <source>
        <dbReference type="Proteomes" id="UP001180973"/>
    </source>
</evidence>
<dbReference type="PANTHER" id="PTHR43745:SF2">
    <property type="entry name" value="NITROREDUCTASE MJ1384-RELATED"/>
    <property type="match status" value="1"/>
</dbReference>
<feature type="domain" description="Nitroreductase" evidence="2">
    <location>
        <begin position="408"/>
        <end position="598"/>
    </location>
</feature>
<evidence type="ECO:0000259" key="3">
    <source>
        <dbReference type="Pfam" id="PF14028"/>
    </source>
</evidence>
<feature type="domain" description="Thiopeptide-type bacteriocin biosynthesis" evidence="3">
    <location>
        <begin position="7"/>
        <end position="330"/>
    </location>
</feature>
<dbReference type="InterPro" id="IPR029479">
    <property type="entry name" value="Nitroreductase"/>
</dbReference>
<dbReference type="InterPro" id="IPR052544">
    <property type="entry name" value="Bacteriocin_Proc_Enz"/>
</dbReference>
<organism evidence="4 5">
    <name type="scientific">Micromonospora reichwaldensis</name>
    <dbReference type="NCBI Taxonomy" id="3075516"/>
    <lineage>
        <taxon>Bacteria</taxon>
        <taxon>Bacillati</taxon>
        <taxon>Actinomycetota</taxon>
        <taxon>Actinomycetes</taxon>
        <taxon>Micromonosporales</taxon>
        <taxon>Micromonosporaceae</taxon>
        <taxon>Micromonospora</taxon>
    </lineage>
</organism>
<comment type="caution">
    <text evidence="4">The sequence shown here is derived from an EMBL/GenBank/DDBJ whole genome shotgun (WGS) entry which is preliminary data.</text>
</comment>
<dbReference type="EMBL" id="JAVRFL010000011">
    <property type="protein sequence ID" value="MDT0529560.1"/>
    <property type="molecule type" value="Genomic_DNA"/>
</dbReference>
<dbReference type="Pfam" id="PF14028">
    <property type="entry name" value="Lant_dehydr_C"/>
    <property type="match status" value="1"/>
</dbReference>